<dbReference type="EC" id="6.4.1.8" evidence="2"/>
<proteinExistence type="predicted"/>
<feature type="domain" description="Hydantoinase B/oxoprolinase" evidence="1">
    <location>
        <begin position="8"/>
        <end position="515"/>
    </location>
</feature>
<protein>
    <submittedName>
        <fullName evidence="2">Acetophenone carboxylase delta subunit</fullName>
        <ecNumber evidence="2">6.4.1.8</ecNumber>
    </submittedName>
</protein>
<dbReference type="GO" id="GO:0017168">
    <property type="term" value="F:5-oxoprolinase (ATP-hydrolyzing) activity"/>
    <property type="evidence" value="ECO:0007669"/>
    <property type="project" value="TreeGrafter"/>
</dbReference>
<dbReference type="GO" id="GO:0006749">
    <property type="term" value="P:glutathione metabolic process"/>
    <property type="evidence" value="ECO:0007669"/>
    <property type="project" value="TreeGrafter"/>
</dbReference>
<dbReference type="Pfam" id="PF02538">
    <property type="entry name" value="Hydantoinase_B"/>
    <property type="match status" value="1"/>
</dbReference>
<dbReference type="RefSeq" id="WP_259312453.1">
    <property type="nucleotide sequence ID" value="NZ_CP087164.1"/>
</dbReference>
<dbReference type="GO" id="GO:0016874">
    <property type="term" value="F:ligase activity"/>
    <property type="evidence" value="ECO:0007669"/>
    <property type="project" value="UniProtKB-KW"/>
</dbReference>
<organism evidence="2 3">
    <name type="scientific">Capillimicrobium parvum</name>
    <dbReference type="NCBI Taxonomy" id="2884022"/>
    <lineage>
        <taxon>Bacteria</taxon>
        <taxon>Bacillati</taxon>
        <taxon>Actinomycetota</taxon>
        <taxon>Thermoleophilia</taxon>
        <taxon>Solirubrobacterales</taxon>
        <taxon>Capillimicrobiaceae</taxon>
        <taxon>Capillimicrobium</taxon>
    </lineage>
</organism>
<evidence type="ECO:0000313" key="2">
    <source>
        <dbReference type="EMBL" id="UGS38432.1"/>
    </source>
</evidence>
<dbReference type="InterPro" id="IPR003692">
    <property type="entry name" value="Hydantoinase_B"/>
</dbReference>
<reference evidence="2" key="1">
    <citation type="journal article" date="2022" name="Int. J. Syst. Evol. Microbiol.">
        <title>Pseudomonas aegrilactucae sp. nov. and Pseudomonas morbosilactucae sp. nov., pathogens causing bacterial rot of lettuce in Japan.</title>
        <authorList>
            <person name="Sawada H."/>
            <person name="Fujikawa T."/>
            <person name="Satou M."/>
        </authorList>
    </citation>
    <scope>NUCLEOTIDE SEQUENCE</scope>
    <source>
        <strain evidence="2">0166_1</strain>
    </source>
</reference>
<keyword evidence="2" id="KW-0436">Ligase</keyword>
<name>A0A9E6Y1F1_9ACTN</name>
<sequence>MAGLIAAIESEVLRRKFEAVTRDAGVVLANLARSREIKEGRECAVALADRQGGIVATDDPLQLGLLTAAVDVALARFKFDMRSGDVVLLTDPYLGGARLHDFTLVIPHAVDEVVQTFVCVRARMPDIGGDAPGSHVPAAREIWAEGVPISPLKIHRHGRPVRDVLTSVLLNSRCDAEVRENLSAMLAAADLAARRLDELVGAHGADGVGEAMAYAQGYGERQARSRIARWADGTYASERQIWHAGAPVTVRASVSVEEGRVSVDLSGSDPQQASFLNSTMSASVNAAATALLALLGPDVPPNGGVLRCLDVRCDEGRLANPRWPAAVNGGAVHLAGEIAEVTAAALREAAGDDYGAVSAPRWLLTAHRPAVDAAPIDIAAWAIAGCAGAHGRDGWGAPHVLSRARRPSAEEWEVSTGMVVRAAELVSDSAGAGRWRGSPALELVVDVPDERAWTVSSATSSDDANGVAGGAGAAGADLRVSGGGEPEIGTVELSRRIGPCRVVARFGGGCGHGDPFLRAPADVLEDVQDGLLTAAAARRDYGVVVDAGEREVDDLGTREHRLERGAPA</sequence>
<dbReference type="GO" id="GO:0005829">
    <property type="term" value="C:cytosol"/>
    <property type="evidence" value="ECO:0007669"/>
    <property type="project" value="TreeGrafter"/>
</dbReference>
<dbReference type="KEGG" id="sbae:DSM104329_04860"/>
<evidence type="ECO:0000313" key="3">
    <source>
        <dbReference type="Proteomes" id="UP001162834"/>
    </source>
</evidence>
<dbReference type="InterPro" id="IPR045079">
    <property type="entry name" value="Oxoprolinase-like"/>
</dbReference>
<dbReference type="PANTHER" id="PTHR11365">
    <property type="entry name" value="5-OXOPROLINASE RELATED"/>
    <property type="match status" value="1"/>
</dbReference>
<gene>
    <name evidence="2" type="primary">apc4_19</name>
    <name evidence="2" type="ORF">DSM104329_04860</name>
</gene>
<keyword evidence="3" id="KW-1185">Reference proteome</keyword>
<accession>A0A9E6Y1F1</accession>
<dbReference type="EMBL" id="CP087164">
    <property type="protein sequence ID" value="UGS38432.1"/>
    <property type="molecule type" value="Genomic_DNA"/>
</dbReference>
<dbReference type="Proteomes" id="UP001162834">
    <property type="component" value="Chromosome"/>
</dbReference>
<dbReference type="PANTHER" id="PTHR11365:SF23">
    <property type="entry name" value="HYPOTHETICAL 5-OXOPROLINASE (EUROFUNG)-RELATED"/>
    <property type="match status" value="1"/>
</dbReference>
<evidence type="ECO:0000259" key="1">
    <source>
        <dbReference type="Pfam" id="PF02538"/>
    </source>
</evidence>
<dbReference type="AlphaFoldDB" id="A0A9E6Y1F1"/>